<organism evidence="1 2">
    <name type="scientific">Rhizobium paranaense</name>
    <dbReference type="NCBI Taxonomy" id="1650438"/>
    <lineage>
        <taxon>Bacteria</taxon>
        <taxon>Pseudomonadati</taxon>
        <taxon>Pseudomonadota</taxon>
        <taxon>Alphaproteobacteria</taxon>
        <taxon>Hyphomicrobiales</taxon>
        <taxon>Rhizobiaceae</taxon>
        <taxon>Rhizobium/Agrobacterium group</taxon>
        <taxon>Rhizobium</taxon>
    </lineage>
</organism>
<dbReference type="RefSeq" id="WP_183940345.1">
    <property type="nucleotide sequence ID" value="NZ_JACHBI010000017.1"/>
</dbReference>
<sequence>MGVKFRPGEVITYPSLWAWQPQCGETEGRKPRPVCVIIAIGSSAGDKHLALLAITTQPPQADRIGDLKQSWIVIDEYNYDIVERSWYIGSDQDVLGRFSKSFLMKIAAAFAQARGPSGRVSRID</sequence>
<gene>
    <name evidence="1" type="ORF">GGD50_005794</name>
</gene>
<comment type="caution">
    <text evidence="1">The sequence shown here is derived from an EMBL/GenBank/DDBJ whole genome shotgun (WGS) entry which is preliminary data.</text>
</comment>
<accession>A0A7W9D4A1</accession>
<dbReference type="EMBL" id="JACHBI010000017">
    <property type="protein sequence ID" value="MBB5577143.1"/>
    <property type="molecule type" value="Genomic_DNA"/>
</dbReference>
<dbReference type="AlphaFoldDB" id="A0A7W9D4A1"/>
<protein>
    <recommendedName>
        <fullName evidence="3">Type II toxin-antitoxin system PemK/MazF family toxin</fullName>
    </recommendedName>
</protein>
<evidence type="ECO:0000313" key="2">
    <source>
        <dbReference type="Proteomes" id="UP000549882"/>
    </source>
</evidence>
<dbReference type="Proteomes" id="UP000549882">
    <property type="component" value="Unassembled WGS sequence"/>
</dbReference>
<evidence type="ECO:0008006" key="3">
    <source>
        <dbReference type="Google" id="ProtNLM"/>
    </source>
</evidence>
<evidence type="ECO:0000313" key="1">
    <source>
        <dbReference type="EMBL" id="MBB5577143.1"/>
    </source>
</evidence>
<keyword evidence="2" id="KW-1185">Reference proteome</keyword>
<proteinExistence type="predicted"/>
<name>A0A7W9D4A1_9HYPH</name>
<reference evidence="1 2" key="1">
    <citation type="submission" date="2020-08" db="EMBL/GenBank/DDBJ databases">
        <title>Genomic Encyclopedia of Type Strains, Phase IV (KMG-V): Genome sequencing to study the core and pangenomes of soil and plant-associated prokaryotes.</title>
        <authorList>
            <person name="Whitman W."/>
        </authorList>
    </citation>
    <scope>NUCLEOTIDE SEQUENCE [LARGE SCALE GENOMIC DNA]</scope>
    <source>
        <strain evidence="1 2">SEMIA 4064</strain>
    </source>
</reference>